<comment type="caution">
    <text evidence="2">The sequence shown here is derived from an EMBL/GenBank/DDBJ whole genome shotgun (WGS) entry which is preliminary data.</text>
</comment>
<evidence type="ECO:0000313" key="3">
    <source>
        <dbReference type="Proteomes" id="UP000542125"/>
    </source>
</evidence>
<gene>
    <name evidence="2" type="ORF">FHW18_001104</name>
</gene>
<dbReference type="EMBL" id="JACBYR010000001">
    <property type="protein sequence ID" value="NYE81833.1"/>
    <property type="molecule type" value="Genomic_DNA"/>
</dbReference>
<keyword evidence="3" id="KW-1185">Reference proteome</keyword>
<protein>
    <submittedName>
        <fullName evidence="2">Molybdate transport system substrate-binding protein</fullName>
    </submittedName>
</protein>
<dbReference type="Pfam" id="PF13531">
    <property type="entry name" value="SBP_bac_11"/>
    <property type="match status" value="1"/>
</dbReference>
<feature type="chain" id="PRO_5030904925" evidence="1">
    <location>
        <begin position="23"/>
        <end position="255"/>
    </location>
</feature>
<reference evidence="2 3" key="1">
    <citation type="submission" date="2020-07" db="EMBL/GenBank/DDBJ databases">
        <title>Genomic Encyclopedia of Type Strains, Phase IV (KMG-V): Genome sequencing to study the core and pangenomes of soil and plant-associated prokaryotes.</title>
        <authorList>
            <person name="Whitman W."/>
        </authorList>
    </citation>
    <scope>NUCLEOTIDE SEQUENCE [LARGE SCALE GENOMIC DNA]</scope>
    <source>
        <strain evidence="2 3">SAS40</strain>
    </source>
</reference>
<dbReference type="GO" id="GO:0015689">
    <property type="term" value="P:molybdate ion transport"/>
    <property type="evidence" value="ECO:0007669"/>
    <property type="project" value="TreeGrafter"/>
</dbReference>
<dbReference type="Proteomes" id="UP000542125">
    <property type="component" value="Unassembled WGS sequence"/>
</dbReference>
<evidence type="ECO:0000256" key="1">
    <source>
        <dbReference type="SAM" id="SignalP"/>
    </source>
</evidence>
<feature type="signal peptide" evidence="1">
    <location>
        <begin position="1"/>
        <end position="22"/>
    </location>
</feature>
<dbReference type="SUPFAM" id="SSF53850">
    <property type="entry name" value="Periplasmic binding protein-like II"/>
    <property type="match status" value="1"/>
</dbReference>
<proteinExistence type="predicted"/>
<organism evidence="2 3">
    <name type="scientific">Pigmentiphaga litoralis</name>
    <dbReference type="NCBI Taxonomy" id="516702"/>
    <lineage>
        <taxon>Bacteria</taxon>
        <taxon>Pseudomonadati</taxon>
        <taxon>Pseudomonadota</taxon>
        <taxon>Betaproteobacteria</taxon>
        <taxon>Burkholderiales</taxon>
        <taxon>Alcaligenaceae</taxon>
        <taxon>Pigmentiphaga</taxon>
    </lineage>
</organism>
<evidence type="ECO:0000313" key="2">
    <source>
        <dbReference type="EMBL" id="NYE81833.1"/>
    </source>
</evidence>
<accession>A0A7Y9ISK2</accession>
<keyword evidence="1" id="KW-0732">Signal</keyword>
<dbReference type="PANTHER" id="PTHR30632">
    <property type="entry name" value="MOLYBDATE-BINDING PERIPLASMIC PROTEIN"/>
    <property type="match status" value="1"/>
</dbReference>
<dbReference type="PANTHER" id="PTHR30632:SF11">
    <property type="entry name" value="BLR4797 PROTEIN"/>
    <property type="match status" value="1"/>
</dbReference>
<dbReference type="GO" id="GO:0030973">
    <property type="term" value="F:molybdate ion binding"/>
    <property type="evidence" value="ECO:0007669"/>
    <property type="project" value="TreeGrafter"/>
</dbReference>
<name>A0A7Y9ISK2_9BURK</name>
<dbReference type="AlphaFoldDB" id="A0A7Y9ISK2"/>
<dbReference type="RefSeq" id="WP_179584152.1">
    <property type="nucleotide sequence ID" value="NZ_JACBYR010000001.1"/>
</dbReference>
<sequence length="255" mass="26370">MRVLLSTLTGVALCLSAAGARADDIKVLTTGAFRQVVVAMVPVFEQRTGHKVTVENDTAGGLAKKIDAGAMFDVVVLTPSLIKDLVAKDKVAANSVANLARVGVGVMVPAGAPMPAIGTVEEFKKTLLDAKNVAYIDPASGGSSGIYLAQLFKEWGIADQIAPKAVLVFGGYVADRLVKGDATLGIHQISEIVPVKGVTLVGPLPASIQNYTTYTGAAAKTSQHAAAAQAFLDLLTGPETAMLMKEKGMESVGKH</sequence>
<dbReference type="InterPro" id="IPR050682">
    <property type="entry name" value="ModA/WtpA"/>
</dbReference>
<dbReference type="Gene3D" id="3.40.190.10">
    <property type="entry name" value="Periplasmic binding protein-like II"/>
    <property type="match status" value="2"/>
</dbReference>